<evidence type="ECO:0000256" key="5">
    <source>
        <dbReference type="ARBA" id="ARBA00022692"/>
    </source>
</evidence>
<name>A0A811N756_9POAL</name>
<dbReference type="GO" id="GO:0015079">
    <property type="term" value="F:potassium ion transmembrane transporter activity"/>
    <property type="evidence" value="ECO:0007669"/>
    <property type="project" value="UniProtKB-UniRule"/>
</dbReference>
<dbReference type="PANTHER" id="PTHR30540">
    <property type="entry name" value="OSMOTIC STRESS POTASSIUM TRANSPORTER"/>
    <property type="match status" value="1"/>
</dbReference>
<keyword evidence="5 10" id="KW-0812">Transmembrane</keyword>
<feature type="transmembrane region" description="Helical" evidence="10">
    <location>
        <begin position="150"/>
        <end position="172"/>
    </location>
</feature>
<dbReference type="PANTHER" id="PTHR30540:SF142">
    <property type="entry name" value="POTASSIUM TRANSPORTER 9-RELATED"/>
    <property type="match status" value="1"/>
</dbReference>
<feature type="transmembrane region" description="Helical" evidence="10">
    <location>
        <begin position="21"/>
        <end position="40"/>
    </location>
</feature>
<evidence type="ECO:0000256" key="9">
    <source>
        <dbReference type="ARBA" id="ARBA00023136"/>
    </source>
</evidence>
<gene>
    <name evidence="13" type="ORF">NCGR_LOCUS15145</name>
</gene>
<dbReference type="EMBL" id="CAJGYO010000004">
    <property type="protein sequence ID" value="CAD6222531.1"/>
    <property type="molecule type" value="Genomic_DNA"/>
</dbReference>
<feature type="transmembrane region" description="Helical" evidence="10">
    <location>
        <begin position="297"/>
        <end position="317"/>
    </location>
</feature>
<keyword evidence="3" id="KW-0813">Transport</keyword>
<evidence type="ECO:0000256" key="7">
    <source>
        <dbReference type="ARBA" id="ARBA00022989"/>
    </source>
</evidence>
<organism evidence="13 14">
    <name type="scientific">Miscanthus lutarioriparius</name>
    <dbReference type="NCBI Taxonomy" id="422564"/>
    <lineage>
        <taxon>Eukaryota</taxon>
        <taxon>Viridiplantae</taxon>
        <taxon>Streptophyta</taxon>
        <taxon>Embryophyta</taxon>
        <taxon>Tracheophyta</taxon>
        <taxon>Spermatophyta</taxon>
        <taxon>Magnoliopsida</taxon>
        <taxon>Liliopsida</taxon>
        <taxon>Poales</taxon>
        <taxon>Poaceae</taxon>
        <taxon>PACMAD clade</taxon>
        <taxon>Panicoideae</taxon>
        <taxon>Andropogonodae</taxon>
        <taxon>Andropogoneae</taxon>
        <taxon>Saccharinae</taxon>
        <taxon>Miscanthus</taxon>
    </lineage>
</organism>
<dbReference type="Proteomes" id="UP000604825">
    <property type="component" value="Unassembled WGS sequence"/>
</dbReference>
<keyword evidence="14" id="KW-1185">Reference proteome</keyword>
<sequence>MDPEFGVGTAPRKREPWRTTLLLAYQSLGVVYGDLSISPLYVYKSTFAEDITHSEGNEEIYGALSFVFWTLTLIPLLKYVTIVLRADDNGEGGTFALYSLICRHANVSLLPNRQVADEELSTYRLERPPEAAGRSGIKAWLEKHKNLHTALLVMVMIGTCMVIGDGVLTPAISVFSAVSGLELSLSKDQHEYAVIPITCAILVFLFALQHYGTHRVGFLFAPIILAWLLCMSTIGLYNIIRWNPQVYTALNPSYMIRFLRKTKKSGWMSLGGILLCMTGSEAMFADLGHFSYSAIQLAFTSLVYPSLILGYMGQAAYLSQHHNLDASYQIGFYIAVPESVRWPVLVLAILASVVGSQAIISGTFSIISQSQSLSCFPRVKVVHTSDKVHGQIYIPEVNWILMVLCIAVTVGFRNTKHMGNASGLAVITVMLVTTCLMSLVIMLCWDRSPWLALVFFLFFGSIESLYFSASLIKFLEGAWLPILLALILLAVMFVWHHTTIKKYEYDMHNKVTLEWLLALCDKLGMVRVPGIGLVYTDLTSGVPANFSRFVTNLPAFHRVLVFVCVKFVTVPHVLPAERYLVGRVGPPGHRSYRCIVRYGYRDVHQNVDSFETELVESLATFIKLDALFRCSDAGGGEQRDSSYYERENALTVIGSNPLRRHMVLGYDDSHSHDGASSDSDRVDGIELAAAAAVVKKQVRFAVAPPRSPGVDESVLEELHELCEAREAGAAFILGHSHVKTKPGSSLLKRLAVGVGYNFLRRNCRGPDVALRVPPASLLEVGMVYVL</sequence>
<evidence type="ECO:0000259" key="11">
    <source>
        <dbReference type="Pfam" id="PF02705"/>
    </source>
</evidence>
<comment type="subcellular location">
    <subcellularLocation>
        <location evidence="1 10">Membrane</location>
        <topology evidence="1 10">Multi-pass membrane protein</topology>
    </subcellularLocation>
</comment>
<feature type="transmembrane region" description="Helical" evidence="10">
    <location>
        <begin position="478"/>
        <end position="495"/>
    </location>
</feature>
<dbReference type="OrthoDB" id="504708at2759"/>
<evidence type="ECO:0000256" key="3">
    <source>
        <dbReference type="ARBA" id="ARBA00022448"/>
    </source>
</evidence>
<feature type="domain" description="K+ potassium transporter integral membrane" evidence="11">
    <location>
        <begin position="23"/>
        <end position="517"/>
    </location>
</feature>
<keyword evidence="7 10" id="KW-1133">Transmembrane helix</keyword>
<dbReference type="Pfam" id="PF02705">
    <property type="entry name" value="K_trans"/>
    <property type="match status" value="1"/>
</dbReference>
<feature type="domain" description="K+ potassium transporter C-terminal" evidence="12">
    <location>
        <begin position="529"/>
        <end position="785"/>
    </location>
</feature>
<evidence type="ECO:0000313" key="13">
    <source>
        <dbReference type="EMBL" id="CAD6222531.1"/>
    </source>
</evidence>
<evidence type="ECO:0000256" key="10">
    <source>
        <dbReference type="RuleBase" id="RU321113"/>
    </source>
</evidence>
<keyword evidence="6 10" id="KW-0630">Potassium</keyword>
<evidence type="ECO:0000313" key="14">
    <source>
        <dbReference type="Proteomes" id="UP000604825"/>
    </source>
</evidence>
<feature type="transmembrane region" description="Helical" evidence="10">
    <location>
        <begin position="388"/>
        <end position="412"/>
    </location>
</feature>
<dbReference type="InterPro" id="IPR053951">
    <property type="entry name" value="K_trans_N"/>
</dbReference>
<proteinExistence type="inferred from homology"/>
<evidence type="ECO:0000256" key="4">
    <source>
        <dbReference type="ARBA" id="ARBA00022538"/>
    </source>
</evidence>
<dbReference type="AlphaFoldDB" id="A0A811N756"/>
<evidence type="ECO:0000256" key="8">
    <source>
        <dbReference type="ARBA" id="ARBA00023065"/>
    </source>
</evidence>
<protein>
    <recommendedName>
        <fullName evidence="10">Potassium transporter</fullName>
    </recommendedName>
</protein>
<evidence type="ECO:0000256" key="1">
    <source>
        <dbReference type="ARBA" id="ARBA00004141"/>
    </source>
</evidence>
<dbReference type="Pfam" id="PF22776">
    <property type="entry name" value="K_trans_C"/>
    <property type="match status" value="1"/>
</dbReference>
<accession>A0A811N756</accession>
<feature type="transmembrane region" description="Helical" evidence="10">
    <location>
        <begin position="218"/>
        <end position="240"/>
    </location>
</feature>
<feature type="transmembrane region" description="Helical" evidence="10">
    <location>
        <begin position="450"/>
        <end position="472"/>
    </location>
</feature>
<comment type="similarity">
    <text evidence="2 10">Belongs to the HAK/KUP transporter (TC 2.A.72.3) family.</text>
</comment>
<dbReference type="GO" id="GO:0005886">
    <property type="term" value="C:plasma membrane"/>
    <property type="evidence" value="ECO:0007669"/>
    <property type="project" value="TreeGrafter"/>
</dbReference>
<reference evidence="13" key="1">
    <citation type="submission" date="2020-10" db="EMBL/GenBank/DDBJ databases">
        <authorList>
            <person name="Han B."/>
            <person name="Lu T."/>
            <person name="Zhao Q."/>
            <person name="Huang X."/>
            <person name="Zhao Y."/>
        </authorList>
    </citation>
    <scope>NUCLEOTIDE SEQUENCE</scope>
</reference>
<dbReference type="InterPro" id="IPR003855">
    <property type="entry name" value="K+_transporter"/>
</dbReference>
<feature type="transmembrane region" description="Helical" evidence="10">
    <location>
        <begin position="192"/>
        <end position="211"/>
    </location>
</feature>
<feature type="transmembrane region" description="Helical" evidence="10">
    <location>
        <begin position="60"/>
        <end position="77"/>
    </location>
</feature>
<keyword evidence="4 10" id="KW-0633">Potassium transport</keyword>
<dbReference type="NCBIfam" id="TIGR00794">
    <property type="entry name" value="kup"/>
    <property type="match status" value="1"/>
</dbReference>
<keyword evidence="8 10" id="KW-0406">Ion transport</keyword>
<feature type="transmembrane region" description="Helical" evidence="10">
    <location>
        <begin position="424"/>
        <end position="443"/>
    </location>
</feature>
<comment type="caution">
    <text evidence="13">The sequence shown here is derived from an EMBL/GenBank/DDBJ whole genome shotgun (WGS) entry which is preliminary data.</text>
</comment>
<comment type="caution">
    <text evidence="10">Lacks conserved residue(s) required for the propagation of feature annotation.</text>
</comment>
<dbReference type="InterPro" id="IPR053952">
    <property type="entry name" value="K_trans_C"/>
</dbReference>
<evidence type="ECO:0000256" key="2">
    <source>
        <dbReference type="ARBA" id="ARBA00008440"/>
    </source>
</evidence>
<keyword evidence="9 10" id="KW-0472">Membrane</keyword>
<feature type="transmembrane region" description="Helical" evidence="10">
    <location>
        <begin position="342"/>
        <end position="367"/>
    </location>
</feature>
<comment type="function">
    <text evidence="10">Potassium transporter.</text>
</comment>
<evidence type="ECO:0000256" key="6">
    <source>
        <dbReference type="ARBA" id="ARBA00022958"/>
    </source>
</evidence>
<evidence type="ECO:0000259" key="12">
    <source>
        <dbReference type="Pfam" id="PF22776"/>
    </source>
</evidence>